<reference evidence="11" key="4">
    <citation type="journal article" date="1986" name="Virology">
        <title>Tumorigenic poxviruses: analysis of viral DNA sequences implicated in the tumorigenicity of Shope fibroma virus and malignant rabbit virus.</title>
        <authorList>
            <person name="Upton C."/>
            <person name="McFadden G."/>
        </authorList>
    </citation>
    <scope>NUCLEOTIDE SEQUENCE [LARGE SCALE GENOMIC DNA]</scope>
    <source>
        <strain evidence="11">Kasza</strain>
    </source>
</reference>
<reference evidence="11" key="19">
    <citation type="journal article" date="1995" name="Virology">
        <title>Species specificity of ectromelia virus and vaccinia virus interferon-gamma binding proteins.</title>
        <authorList>
            <person name="Mossman K."/>
            <person name="Upton C."/>
            <person name="Buller R.M."/>
            <person name="McFadden G."/>
        </authorList>
    </citation>
    <scope>NUCLEOTIDE SEQUENCE [LARGE SCALE GENOMIC DNA]</scope>
    <source>
        <strain evidence="11">Kasza</strain>
    </source>
</reference>
<reference evidence="11" key="10">
    <citation type="journal article" date="1991" name="Biochem. Biophys. Res. Commun.">
        <title>T2 open reading frame from the Shope fibroma virus encodes a soluble form of the TNF receptor.</title>
        <authorList>
            <person name="Smith C.A."/>
            <person name="Davis T."/>
            <person name="Wignall J.M."/>
            <person name="Din W.S."/>
            <person name="Farrah T."/>
            <person name="Upton C."/>
            <person name="McFadden G."/>
            <person name="Goodwin R.G."/>
        </authorList>
    </citation>
    <scope>NUCLEOTIDE SEQUENCE [LARGE SCALE GENOMIC DNA]</scope>
    <source>
        <strain evidence="11">Kasza</strain>
    </source>
</reference>
<evidence type="ECO:0000256" key="8">
    <source>
        <dbReference type="ARBA" id="ARBA00023157"/>
    </source>
</evidence>
<comment type="subcellular location">
    <subcellularLocation>
        <location evidence="1">Virion membrane</location>
        <topology evidence="1">Multi-pass membrane protein</topology>
    </subcellularLocation>
</comment>
<reference evidence="10 11" key="1">
    <citation type="journal article" date="1984" name="J. Virol.">
        <title>Tumorigenic poxviruses: construction of the composite physical map of the Shope fibroma virus genome.</title>
        <authorList>
            <person name="Delange A.M."/>
            <person name="Macaulay C."/>
            <person name="Block W."/>
            <person name="Mueller T."/>
            <person name="McFadden G."/>
        </authorList>
    </citation>
    <scope>NUCLEOTIDE SEQUENCE [LARGE SCALE GENOMIC DNA]</scope>
    <source>
        <strain evidence="10 11">Kasza</strain>
    </source>
</reference>
<reference evidence="11" key="2">
    <citation type="journal article" date="1986" name="J. Virol.">
        <title>Identification and nucleotide sequence of the thymidine kinase gene of Shope fibroma virus.</title>
        <authorList>
            <person name="Upton C."/>
            <person name="McFadden G."/>
        </authorList>
    </citation>
    <scope>NUCLEOTIDE SEQUENCE [LARGE SCALE GENOMIC DNA]</scope>
    <source>
        <strain evidence="11">Kasza</strain>
    </source>
</reference>
<dbReference type="InterPro" id="IPR008785">
    <property type="entry name" value="Poxvirus_A14"/>
</dbReference>
<reference evidence="11" key="22">
    <citation type="journal article" date="1999" name="J. Virol.">
        <title>Myxoma virus encodes an alpha2,3-sialyltransferase that enhances virulence.</title>
        <authorList>
            <person name="Jackson R.J."/>
            <person name="Hall D.F."/>
            <person name="Kerr P.J."/>
        </authorList>
    </citation>
    <scope>NUCLEOTIDE SEQUENCE [LARGE SCALE GENOMIC DNA]</scope>
    <source>
        <strain evidence="11">Kasza</strain>
    </source>
</reference>
<keyword evidence="11" id="KW-1185">Reference proteome</keyword>
<organism evidence="11">
    <name type="scientific">Rabbit fibroma virus (strain Kasza)</name>
    <name type="common">RFV</name>
    <name type="synonym">Shope fibroma virus (strain Kasza)</name>
    <dbReference type="NCBI Taxonomy" id="10272"/>
    <lineage>
        <taxon>Viruses</taxon>
        <taxon>Varidnaviria</taxon>
        <taxon>Bamfordvirae</taxon>
        <taxon>Nucleocytoviricota</taxon>
        <taxon>Pokkesviricetes</taxon>
        <taxon>Chitovirales</taxon>
        <taxon>Poxviridae</taxon>
        <taxon>Chordopoxvirinae</taxon>
        <taxon>Leporipoxvirus</taxon>
        <taxon>Leporipoxvirus shope</taxon>
        <taxon>Rabbit fibroma virus</taxon>
    </lineage>
</organism>
<dbReference type="EMBL" id="AF170722">
    <property type="protein sequence ID" value="AAF17986.1"/>
    <property type="molecule type" value="Genomic_DNA"/>
</dbReference>
<reference evidence="11" key="18">
    <citation type="journal article" date="1995" name="Virology">
        <title>Myxoma virus and Shope fibroma virus encode dual-specificity tyrosine/serine phosphatases which are essential for virus viability.</title>
        <authorList>
            <person name="Mossman K."/>
            <person name="Ostergaard H."/>
            <person name="Upton C."/>
            <person name="McFadden G."/>
        </authorList>
    </citation>
    <scope>NUCLEOTIDE SEQUENCE [LARGE SCALE GENOMIC DNA]</scope>
    <source>
        <strain evidence="11">Kasza</strain>
    </source>
</reference>
<keyword evidence="4" id="KW-0946">Virion</keyword>
<keyword evidence="3 9" id="KW-0812">Transmembrane</keyword>
<reference evidence="11" key="16">
    <citation type="journal article" date="1994" name="J. Virol.">
        <title>A poxvirus protein with a RING finger motif binds zinc and localizes in virus factories.</title>
        <authorList>
            <person name="Upton C."/>
            <person name="Schiff L."/>
            <person name="Rice S.A."/>
            <person name="Dowdeswell T."/>
            <person name="Yang X."/>
            <person name="McFadden G."/>
        </authorList>
    </citation>
    <scope>NUCLEOTIDE SEQUENCE [LARGE SCALE GENOMIC DNA]</scope>
    <source>
        <strain evidence="11">Kasza</strain>
    </source>
</reference>
<proteinExistence type="predicted"/>
<reference evidence="11" key="21">
    <citation type="journal article" date="1999" name="J. Mol. Biol.">
        <title>Shope fibroma virus DNA topoisomerase catalyses holliday junction resolution and hairpin formation in vitro.</title>
        <authorList>
            <person name="Palaniyar N."/>
            <person name="Gerasimopoulos E."/>
            <person name="Evans D.H."/>
        </authorList>
    </citation>
    <scope>NUCLEOTIDE SEQUENCE [LARGE SCALE GENOMIC DNA]</scope>
    <source>
        <strain evidence="11">Kasza</strain>
    </source>
</reference>
<evidence type="ECO:0000256" key="7">
    <source>
        <dbReference type="ARBA" id="ARBA00023136"/>
    </source>
</evidence>
<evidence type="ECO:0000313" key="11">
    <source>
        <dbReference type="Proteomes" id="UP000000868"/>
    </source>
</evidence>
<evidence type="ECO:0000256" key="4">
    <source>
        <dbReference type="ARBA" id="ARBA00022844"/>
    </source>
</evidence>
<dbReference type="KEGG" id="vg:1486947"/>
<reference evidence="11" key="5">
    <citation type="journal article" date="1987" name="Virology">
        <title>Tumorigenic poxviruses: genomic organization and DNA sequence of the telomeric region of the Shope fibroma virus genome.</title>
        <authorList>
            <person name="Upton C."/>
            <person name="DeLange A.M."/>
            <person name="McFadden G."/>
        </authorList>
    </citation>
    <scope>NUCLEOTIDE SEQUENCE [LARGE SCALE GENOMIC DNA]</scope>
    <source>
        <strain evidence="11">Kasza</strain>
    </source>
</reference>
<reference evidence="10 11" key="12">
    <citation type="journal article" date="1991" name="Virology">
        <title>Sequence and analysis of a portion of the genomes of Shope fibroma virus and malignant rabbit fibroma virus that is important for viral replication in lymphocytes.</title>
        <authorList>
            <person name="Strayer D.S."/>
            <person name="Jerng H.H."/>
            <person name="O'Connor K."/>
        </authorList>
    </citation>
    <scope>NUCLEOTIDE SEQUENCE [LARGE SCALE GENOMIC DNA]</scope>
    <source>
        <strain evidence="10 11">Kasza</strain>
    </source>
</reference>
<evidence type="ECO:0000313" key="10">
    <source>
        <dbReference type="EMBL" id="AAF17986.1"/>
    </source>
</evidence>
<dbReference type="GO" id="GO:0019031">
    <property type="term" value="C:viral envelope"/>
    <property type="evidence" value="ECO:0007669"/>
    <property type="project" value="UniProtKB-KW"/>
</dbReference>
<evidence type="ECO:0000256" key="5">
    <source>
        <dbReference type="ARBA" id="ARBA00022879"/>
    </source>
</evidence>
<protein>
    <submittedName>
        <fullName evidence="10">Gp103L</fullName>
    </submittedName>
</protein>
<dbReference type="Pfam" id="PF05767">
    <property type="entry name" value="Pox_A14"/>
    <property type="match status" value="1"/>
</dbReference>
<evidence type="ECO:0000256" key="3">
    <source>
        <dbReference type="ARBA" id="ARBA00022692"/>
    </source>
</evidence>
<reference evidence="11" key="9">
    <citation type="journal article" date="1990" name="Virology">
        <title>Tumorigenic poxviruses: characterization of the expression of an epidermal growth factor related gene in Shope fibroma virus.</title>
        <authorList>
            <person name="Chang W."/>
            <person name="Macaulay C."/>
            <person name="Hu S.L."/>
            <person name="Tam J.P."/>
            <person name="McFadden G."/>
        </authorList>
    </citation>
    <scope>NUCLEOTIDE SEQUENCE [LARGE SCALE GENOMIC DNA]</scope>
    <source>
        <strain evidence="11">Kasza</strain>
    </source>
</reference>
<accession>Q9Q8X5</accession>
<reference evidence="11" key="7">
    <citation type="journal article" date="1990" name="Virology">
        <title>Identification and DNA sequence of the Shope fibroma virus DNA topoisomerase gene.</title>
        <authorList>
            <person name="Upton C."/>
            <person name="Opgenorth A."/>
            <person name="Traktman P."/>
            <person name="McFadden G."/>
        </authorList>
    </citation>
    <scope>NUCLEOTIDE SEQUENCE [LARGE SCALE GENOMIC DNA]</scope>
    <source>
        <strain evidence="11">Kasza</strain>
    </source>
</reference>
<evidence type="ECO:0000256" key="2">
    <source>
        <dbReference type="ARBA" id="ARBA00022553"/>
    </source>
</evidence>
<keyword evidence="2" id="KW-0597">Phosphoprotein</keyword>
<reference evidence="11" key="20">
    <citation type="journal article" date="1997" name="Virology">
        <title>The T1/35kDa family of poxvirus-secreted proteins bind chemokines and modulate leukocyte influx into virus-infected tissues.</title>
        <authorList>
            <person name="Graham K.A."/>
            <person name="Lalani A.S."/>
            <person name="Macen J.L."/>
            <person name="Ness T.L."/>
            <person name="Barry M."/>
            <person name="Liu L.Y."/>
            <person name="Lucas A."/>
            <person name="Clark-Lewis I."/>
            <person name="Moyer R.W."/>
            <person name="McFadden G."/>
        </authorList>
    </citation>
    <scope>NUCLEOTIDE SEQUENCE [LARGE SCALE GENOMIC DNA]</scope>
    <source>
        <strain evidence="11">Kasza</strain>
    </source>
</reference>
<evidence type="ECO:0000256" key="6">
    <source>
        <dbReference type="ARBA" id="ARBA00022989"/>
    </source>
</evidence>
<reference evidence="11" key="3">
    <citation type="journal article" date="1986" name="Mol. Cell. Biol.">
        <title>DNA sequence homology between the terminal inverted repeats of Shope fibroma virus and an endogenous cellular plasmid species.</title>
        <authorList>
            <person name="Upton C."/>
            <person name="McFadden G."/>
        </authorList>
    </citation>
    <scope>NUCLEOTIDE SEQUENCE [LARGE SCALE GENOMIC DNA]</scope>
    <source>
        <strain evidence="11">Kasza</strain>
    </source>
</reference>
<organismHost>
    <name type="scientific">Oryctolagus cuniculus</name>
    <name type="common">Rabbit</name>
    <dbReference type="NCBI Taxonomy" id="9986"/>
</organismHost>
<reference evidence="11" key="14">
    <citation type="journal article" date="1992" name="Virus Res.">
        <title>Sequence and analysis of the BamHI 'D' fragment of Shope fibroma virus: comparison with similar regions of related poxviruses.</title>
        <authorList>
            <person name="Strayer D.S."/>
            <person name="Jerng H.H."/>
        </authorList>
    </citation>
    <scope>NUCLEOTIDE SEQUENCE [LARGE SCALE GENOMIC DNA]</scope>
    <source>
        <strain evidence="11">Kasza</strain>
    </source>
</reference>
<keyword evidence="8" id="KW-1015">Disulfide bond</keyword>
<reference evidence="10 11" key="23">
    <citation type="journal article" date="1999" name="Virology">
        <title>The complete genome sequence of shope (Rabbit) fibroma virus.</title>
        <authorList>
            <person name="Willer D.O."/>
            <person name="McFadden G."/>
            <person name="Evans D.H."/>
        </authorList>
    </citation>
    <scope>NUCLEOTIDE SEQUENCE [LARGE SCALE GENOMIC DNA]</scope>
    <source>
        <strain evidence="10 11">Kasza</strain>
    </source>
</reference>
<reference evidence="11" key="11">
    <citation type="journal article" date="1991" name="Virology">
        <title>Identification and DNA sequence of the large subunit of the capping enzyme from Shope fibroma virus.</title>
        <authorList>
            <person name="Upton C."/>
            <person name="Stuart D."/>
            <person name="McFadden G."/>
        </authorList>
    </citation>
    <scope>NUCLEOTIDE SEQUENCE [LARGE SCALE GENOMIC DNA]</scope>
    <source>
        <strain evidence="11">Kasza</strain>
    </source>
</reference>
<dbReference type="RefSeq" id="NP_051992.1">
    <property type="nucleotide sequence ID" value="NC_001266.1"/>
</dbReference>
<reference evidence="11" key="13">
    <citation type="journal article" date="1992" name="J. Gen. Virol.">
        <title>Nucleotide sequence analysis of a unique near-terminal region of the tumorigenic poxvirus, Shope fibroma virus.</title>
        <authorList>
            <person name="Massung R.F."/>
            <person name="McFadden G."/>
            <person name="Moyer R.W."/>
        </authorList>
    </citation>
    <scope>NUCLEOTIDE SEQUENCE [LARGE SCALE GENOMIC DNA]</scope>
    <source>
        <strain evidence="11">Kasza</strain>
    </source>
</reference>
<feature type="transmembrane region" description="Helical" evidence="9">
    <location>
        <begin position="45"/>
        <end position="67"/>
    </location>
</feature>
<reference evidence="11" key="6">
    <citation type="journal article" date="1988" name="Virology">
        <title>Tumorigenic poxviruses: fine analysis of the recombination junctions in malignant rabbit fibroma virus, a recombinant between Shope fibroma virus and myxoma virus.</title>
        <authorList>
            <person name="Upton C."/>
            <person name="Macen J.L."/>
            <person name="Maranchuk R.A."/>
            <person name="DeLange A.M."/>
            <person name="McFadden G."/>
        </authorList>
    </citation>
    <scope>NUCLEOTIDE SEQUENCE [LARGE SCALE GENOMIC DNA]</scope>
    <source>
        <strain evidence="11">Kasza</strain>
    </source>
</reference>
<keyword evidence="7 9" id="KW-0472">Membrane</keyword>
<dbReference type="GO" id="GO:0055036">
    <property type="term" value="C:virion membrane"/>
    <property type="evidence" value="ECO:0007669"/>
    <property type="project" value="UniProtKB-SubCell"/>
</dbReference>
<evidence type="ECO:0000256" key="9">
    <source>
        <dbReference type="SAM" id="Phobius"/>
    </source>
</evidence>
<reference evidence="11" key="15">
    <citation type="journal article" date="1993" name="Proc. Natl. Acad. Sci. U.S.A.">
        <title>Identification of a poxvirus gene encoding a uracil-DNA glycosylase.</title>
        <authorList>
            <person name="Upton C."/>
            <person name="Stuart D.T."/>
            <person name="McFadden G."/>
        </authorList>
    </citation>
    <scope>NUCLEOTIDE SEQUENCE [LARGE SCALE GENOMIC DNA]</scope>
    <source>
        <strain evidence="11">Kasza</strain>
    </source>
</reference>
<dbReference type="Proteomes" id="UP000000868">
    <property type="component" value="Segment"/>
</dbReference>
<name>Q9Q8X5_RFVKA</name>
<reference evidence="11" key="8">
    <citation type="journal article" date="1990" name="Virology">
        <title>The complete DNA sequence of vaccinia virus.</title>
        <authorList>
            <person name="Goebel S.J."/>
            <person name="Johnson G.P."/>
            <person name="Perkus M.E."/>
            <person name="Davis S.W."/>
            <person name="Winslow J.P."/>
            <person name="Paoletti E."/>
        </authorList>
    </citation>
    <scope>NUCLEOTIDE SEQUENCE [LARGE SCALE GENOMIC DNA]</scope>
    <source>
        <strain evidence="11">Kasza</strain>
    </source>
</reference>
<evidence type="ECO:0000256" key="1">
    <source>
        <dbReference type="ARBA" id="ARBA00004385"/>
    </source>
</evidence>
<keyword evidence="5" id="KW-0261">Viral envelope protein</keyword>
<gene>
    <name evidence="10" type="primary">s103L</name>
</gene>
<keyword evidence="6 9" id="KW-1133">Transmembrane helix</keyword>
<sequence>MDAMTIMSNYFNTALIGGIVLLATACVFAFIDFSKNKSTTNAWRALSGIAFVLGIVITVGMLIYSMWGRYCKPHTKTTVIENGRYNSSPIELNGQ</sequence>
<reference evidence="11" key="17">
    <citation type="journal article" date="1994" name="Virology">
        <title>Characterization of the Shope fibroma virus DNA ligase gene.</title>
        <authorList>
            <person name="Parks R.J."/>
            <person name="Lichty B.D."/>
            <person name="Karakis C."/>
            <person name="Evans D.H."/>
        </authorList>
    </citation>
    <scope>NUCLEOTIDE SEQUENCE [LARGE SCALE GENOMIC DNA]</scope>
    <source>
        <strain evidence="11">Kasza</strain>
    </source>
</reference>